<reference evidence="2 3" key="1">
    <citation type="submission" date="2012-02" db="EMBL/GenBank/DDBJ databases">
        <title>Whole genome shotgun sequence of Mobilicoccus pelagius NBRC 104925.</title>
        <authorList>
            <person name="Yoshida Y."/>
            <person name="Hosoyama A."/>
            <person name="Tsuchikane K."/>
            <person name="Katsumata H."/>
            <person name="Yamazaki S."/>
            <person name="Fujita N."/>
        </authorList>
    </citation>
    <scope>NUCLEOTIDE SEQUENCE [LARGE SCALE GENOMIC DNA]</scope>
    <source>
        <strain evidence="2 3">NBRC 104925</strain>
    </source>
</reference>
<dbReference type="STRING" id="1089455.MOPEL_060_00590"/>
<dbReference type="RefSeq" id="WP_009482040.1">
    <property type="nucleotide sequence ID" value="NZ_BAFE01000043.1"/>
</dbReference>
<organism evidence="2 3">
    <name type="scientific">Mobilicoccus pelagius NBRC 104925</name>
    <dbReference type="NCBI Taxonomy" id="1089455"/>
    <lineage>
        <taxon>Bacteria</taxon>
        <taxon>Bacillati</taxon>
        <taxon>Actinomycetota</taxon>
        <taxon>Actinomycetes</taxon>
        <taxon>Micrococcales</taxon>
        <taxon>Dermatophilaceae</taxon>
        <taxon>Mobilicoccus</taxon>
    </lineage>
</organism>
<evidence type="ECO:0000256" key="1">
    <source>
        <dbReference type="SAM" id="MobiDB-lite"/>
    </source>
</evidence>
<evidence type="ECO:0000313" key="3">
    <source>
        <dbReference type="Proteomes" id="UP000004367"/>
    </source>
</evidence>
<dbReference type="OrthoDB" id="9799862at2"/>
<dbReference type="EMBL" id="BAFE01000043">
    <property type="protein sequence ID" value="GAB48142.1"/>
    <property type="molecule type" value="Genomic_DNA"/>
</dbReference>
<protein>
    <recommendedName>
        <fullName evidence="4">Flagellar FlbD family protein</fullName>
    </recommendedName>
</protein>
<dbReference type="Proteomes" id="UP000004367">
    <property type="component" value="Unassembled WGS sequence"/>
</dbReference>
<evidence type="ECO:0008006" key="4">
    <source>
        <dbReference type="Google" id="ProtNLM"/>
    </source>
</evidence>
<evidence type="ECO:0000313" key="2">
    <source>
        <dbReference type="EMBL" id="GAB48142.1"/>
    </source>
</evidence>
<feature type="region of interest" description="Disordered" evidence="1">
    <location>
        <begin position="63"/>
        <end position="83"/>
    </location>
</feature>
<comment type="caution">
    <text evidence="2">The sequence shown here is derived from an EMBL/GenBank/DDBJ whole genome shotgun (WGS) entry which is preliminary data.</text>
</comment>
<keyword evidence="3" id="KW-1185">Reference proteome</keyword>
<dbReference type="InterPro" id="IPR009384">
    <property type="entry name" value="SwrD-like"/>
</dbReference>
<sequence>MITVTRRNGTAFALNPDLIERVEATPDTVITLVSGTKYVVAETVQQIVDEVCQFRAAVLVATSAPSPEPARRSRLHSVSNPEK</sequence>
<gene>
    <name evidence="2" type="ORF">MOPEL_060_00590</name>
</gene>
<dbReference type="eggNOG" id="COG1582">
    <property type="taxonomic scope" value="Bacteria"/>
</dbReference>
<dbReference type="PANTHER" id="PTHR39185">
    <property type="entry name" value="SWARMING MOTILITY PROTEIN SWRD"/>
    <property type="match status" value="1"/>
</dbReference>
<dbReference type="Pfam" id="PF06289">
    <property type="entry name" value="FlbD"/>
    <property type="match status" value="1"/>
</dbReference>
<proteinExistence type="predicted"/>
<name>H5UQY4_9MICO</name>
<accession>H5UQY4</accession>
<dbReference type="AlphaFoldDB" id="H5UQY4"/>
<dbReference type="PANTHER" id="PTHR39185:SF1">
    <property type="entry name" value="SWARMING MOTILITY PROTEIN SWRD"/>
    <property type="match status" value="1"/>
</dbReference>